<dbReference type="InterPro" id="IPR000709">
    <property type="entry name" value="Leu_Ile_Val-bd"/>
</dbReference>
<dbReference type="PRINTS" id="PR00337">
    <property type="entry name" value="LEUILEVALBP"/>
</dbReference>
<proteinExistence type="inferred from homology"/>
<accession>A0A8J3T883</accession>
<dbReference type="PANTHER" id="PTHR47151:SF2">
    <property type="entry name" value="AMINO ACID BINDING PROTEIN"/>
    <property type="match status" value="1"/>
</dbReference>
<keyword evidence="2" id="KW-0813">Transport</keyword>
<dbReference type="PANTHER" id="PTHR47151">
    <property type="entry name" value="LEU/ILE/VAL-BINDING ABC TRANSPORTER SUBUNIT"/>
    <property type="match status" value="1"/>
</dbReference>
<evidence type="ECO:0000259" key="5">
    <source>
        <dbReference type="Pfam" id="PF13458"/>
    </source>
</evidence>
<evidence type="ECO:0000256" key="3">
    <source>
        <dbReference type="ARBA" id="ARBA00022729"/>
    </source>
</evidence>
<comment type="similarity">
    <text evidence="1">Belongs to the leucine-binding protein family.</text>
</comment>
<dbReference type="EMBL" id="BOON01000010">
    <property type="protein sequence ID" value="GII21654.1"/>
    <property type="molecule type" value="Genomic_DNA"/>
</dbReference>
<keyword evidence="3" id="KW-0732">Signal</keyword>
<dbReference type="InterPro" id="IPR028081">
    <property type="entry name" value="Leu-bd"/>
</dbReference>
<dbReference type="InterPro" id="IPR028082">
    <property type="entry name" value="Peripla_BP_I"/>
</dbReference>
<dbReference type="PROSITE" id="PS51257">
    <property type="entry name" value="PROKAR_LIPOPROTEIN"/>
    <property type="match status" value="1"/>
</dbReference>
<feature type="domain" description="Leucine-binding protein" evidence="5">
    <location>
        <begin position="45"/>
        <end position="361"/>
    </location>
</feature>
<reference evidence="6" key="1">
    <citation type="submission" date="2021-01" db="EMBL/GenBank/DDBJ databases">
        <title>Whole genome shotgun sequence of Planosporangium mesophilum NBRC 109066.</title>
        <authorList>
            <person name="Komaki H."/>
            <person name="Tamura T."/>
        </authorList>
    </citation>
    <scope>NUCLEOTIDE SEQUENCE</scope>
    <source>
        <strain evidence="6">NBRC 109066</strain>
    </source>
</reference>
<organism evidence="6 7">
    <name type="scientific">Planosporangium mesophilum</name>
    <dbReference type="NCBI Taxonomy" id="689768"/>
    <lineage>
        <taxon>Bacteria</taxon>
        <taxon>Bacillati</taxon>
        <taxon>Actinomycetota</taxon>
        <taxon>Actinomycetes</taxon>
        <taxon>Micromonosporales</taxon>
        <taxon>Micromonosporaceae</taxon>
        <taxon>Planosporangium</taxon>
    </lineage>
</organism>
<keyword evidence="4" id="KW-0029">Amino-acid transport</keyword>
<dbReference type="GO" id="GO:0006865">
    <property type="term" value="P:amino acid transport"/>
    <property type="evidence" value="ECO:0007669"/>
    <property type="project" value="UniProtKB-KW"/>
</dbReference>
<evidence type="ECO:0000256" key="4">
    <source>
        <dbReference type="ARBA" id="ARBA00022970"/>
    </source>
</evidence>
<dbReference type="Pfam" id="PF13458">
    <property type="entry name" value="Peripla_BP_6"/>
    <property type="match status" value="1"/>
</dbReference>
<evidence type="ECO:0000313" key="7">
    <source>
        <dbReference type="Proteomes" id="UP000599074"/>
    </source>
</evidence>
<dbReference type="SUPFAM" id="SSF53822">
    <property type="entry name" value="Periplasmic binding protein-like I"/>
    <property type="match status" value="1"/>
</dbReference>
<gene>
    <name evidence="6" type="ORF">Pme01_12510</name>
</gene>
<dbReference type="Proteomes" id="UP000599074">
    <property type="component" value="Unassembled WGS sequence"/>
</dbReference>
<name>A0A8J3T883_9ACTN</name>
<dbReference type="AlphaFoldDB" id="A0A8J3T883"/>
<sequence length="390" mass="40268">MALRQGLTRALGGVAIVALVAGTAACNKGSSDSGTSAGGKNCGYSIGYLGALTGPSANLGVNIEQGAELAIEQYNKKNGKDCITIKKFDSQGSADVAPGLARQLVADKKIIGVVGLPFSSESQAANPILNDAKIPNITPSATNTTLSEKGWTYFHRAVANDSAQGPAAGNYMKSVMKVQKAFVVDDQSAYGVGLADQVKAVLGSAVVGSDKVGGEGKQTDFSATVTKVVASGATALFYGGYYQNAGLFRKQLTAAGWTGALVAGDGVNDKGYIQAAGKEAAEGTILTCPCAPASKAKGSFVTDYKARWNVDAGTYSDVAYDAANIYLEGISKGNTTTEKLNEYLKTVNYTGIANTYKFTDKGELDPTKLIVWAFKVSGGEVVPDQEAPKA</sequence>
<protein>
    <submittedName>
        <fullName evidence="6">Branched chain amino acid ABC transporter substrate-binding protein</fullName>
    </submittedName>
</protein>
<comment type="caution">
    <text evidence="6">The sequence shown here is derived from an EMBL/GenBank/DDBJ whole genome shotgun (WGS) entry which is preliminary data.</text>
</comment>
<evidence type="ECO:0000256" key="2">
    <source>
        <dbReference type="ARBA" id="ARBA00022448"/>
    </source>
</evidence>
<dbReference type="CDD" id="cd06342">
    <property type="entry name" value="PBP1_ABC_LIVBP-like"/>
    <property type="match status" value="1"/>
</dbReference>
<dbReference type="Gene3D" id="3.40.50.2300">
    <property type="match status" value="2"/>
</dbReference>
<evidence type="ECO:0000256" key="1">
    <source>
        <dbReference type="ARBA" id="ARBA00010062"/>
    </source>
</evidence>
<keyword evidence="7" id="KW-1185">Reference proteome</keyword>
<evidence type="ECO:0000313" key="6">
    <source>
        <dbReference type="EMBL" id="GII21654.1"/>
    </source>
</evidence>